<accession>A0A1M7XZB6</accession>
<protein>
    <submittedName>
        <fullName evidence="2">Alpha/beta hydrolase family protein</fullName>
    </submittedName>
</protein>
<feature type="transmembrane region" description="Helical" evidence="1">
    <location>
        <begin position="134"/>
        <end position="152"/>
    </location>
</feature>
<evidence type="ECO:0000313" key="3">
    <source>
        <dbReference type="Proteomes" id="UP000184612"/>
    </source>
</evidence>
<dbReference type="STRING" id="1121345.SAMN02745217_00626"/>
<proteinExistence type="predicted"/>
<dbReference type="Proteomes" id="UP000184612">
    <property type="component" value="Unassembled WGS sequence"/>
</dbReference>
<dbReference type="EMBL" id="FRFD01000003">
    <property type="protein sequence ID" value="SHO44517.1"/>
    <property type="molecule type" value="Genomic_DNA"/>
</dbReference>
<keyword evidence="2" id="KW-0378">Hydrolase</keyword>
<feature type="transmembrane region" description="Helical" evidence="1">
    <location>
        <begin position="104"/>
        <end position="122"/>
    </location>
</feature>
<dbReference type="AlphaFoldDB" id="A0A1M7XZB6"/>
<evidence type="ECO:0000256" key="1">
    <source>
        <dbReference type="SAM" id="Phobius"/>
    </source>
</evidence>
<keyword evidence="1" id="KW-1133">Transmembrane helix</keyword>
<dbReference type="ESTHER" id="9firm-a0a1m7xzb6">
    <property type="family name" value="Chlorophyllase"/>
</dbReference>
<keyword evidence="1" id="KW-0812">Transmembrane</keyword>
<dbReference type="GO" id="GO:0016787">
    <property type="term" value="F:hydrolase activity"/>
    <property type="evidence" value="ECO:0007669"/>
    <property type="project" value="UniProtKB-KW"/>
</dbReference>
<dbReference type="SUPFAM" id="SSF53474">
    <property type="entry name" value="alpha/beta-Hydrolases"/>
    <property type="match status" value="1"/>
</dbReference>
<dbReference type="PANTHER" id="PTHR33428:SF14">
    <property type="entry name" value="CARBOXYLESTERASE TYPE B DOMAIN-CONTAINING PROTEIN"/>
    <property type="match status" value="1"/>
</dbReference>
<feature type="transmembrane region" description="Helical" evidence="1">
    <location>
        <begin position="44"/>
        <end position="62"/>
    </location>
</feature>
<dbReference type="RefSeq" id="WP_139243253.1">
    <property type="nucleotide sequence ID" value="NZ_FRFD01000003.1"/>
</dbReference>
<dbReference type="PANTHER" id="PTHR33428">
    <property type="entry name" value="CHLOROPHYLLASE-2, CHLOROPLASTIC"/>
    <property type="match status" value="1"/>
</dbReference>
<keyword evidence="3" id="KW-1185">Reference proteome</keyword>
<dbReference type="Gene3D" id="3.40.50.1820">
    <property type="entry name" value="alpha/beta hydrolase"/>
    <property type="match status" value="1"/>
</dbReference>
<feature type="transmembrane region" description="Helical" evidence="1">
    <location>
        <begin position="164"/>
        <end position="183"/>
    </location>
</feature>
<name>A0A1M7XZB6_9FIRM</name>
<keyword evidence="1" id="KW-0472">Membrane</keyword>
<dbReference type="OrthoDB" id="9808543at2"/>
<organism evidence="2 3">
    <name type="scientific">Anaerocolumna xylanovorans DSM 12503</name>
    <dbReference type="NCBI Taxonomy" id="1121345"/>
    <lineage>
        <taxon>Bacteria</taxon>
        <taxon>Bacillati</taxon>
        <taxon>Bacillota</taxon>
        <taxon>Clostridia</taxon>
        <taxon>Lachnospirales</taxon>
        <taxon>Lachnospiraceae</taxon>
        <taxon>Anaerocolumna</taxon>
    </lineage>
</organism>
<reference evidence="2 3" key="1">
    <citation type="submission" date="2016-12" db="EMBL/GenBank/DDBJ databases">
        <authorList>
            <person name="Song W.-J."/>
            <person name="Kurnit D.M."/>
        </authorList>
    </citation>
    <scope>NUCLEOTIDE SEQUENCE [LARGE SCALE GENOMIC DNA]</scope>
    <source>
        <strain evidence="2 3">DSM 12503</strain>
    </source>
</reference>
<gene>
    <name evidence="2" type="ORF">SAMN02745217_00626</name>
</gene>
<dbReference type="Gene3D" id="2.60.120.430">
    <property type="entry name" value="Galactose-binding lectin"/>
    <property type="match status" value="1"/>
</dbReference>
<dbReference type="InterPro" id="IPR017395">
    <property type="entry name" value="Chlorophyllase-like"/>
</dbReference>
<dbReference type="Pfam" id="PF07224">
    <property type="entry name" value="Chlorophyllase"/>
    <property type="match status" value="1"/>
</dbReference>
<evidence type="ECO:0000313" key="2">
    <source>
        <dbReference type="EMBL" id="SHO44517.1"/>
    </source>
</evidence>
<feature type="transmembrane region" description="Helical" evidence="1">
    <location>
        <begin position="68"/>
        <end position="92"/>
    </location>
</feature>
<dbReference type="InterPro" id="IPR029058">
    <property type="entry name" value="AB_hydrolase_fold"/>
</dbReference>
<sequence length="744" mass="85019">MSHNFKIKSVIKFINQTVKNSFLKIIEKIKVWGNRNYKGTGKPLALFTDIITGILLALMLLNSGLPKLLGFLLAFGILFLLLNLLRIILLPIAKLAWKLSPRSIYLTVELFWVLTYLWEISLSSGGNSTYTPSQLLAIILVLALLLFIRSFYAIFRLHRKTPSLLILLILSLFITGAGTLFLVGDGFSYPYVKAYLSIQKERQASVINTDLAFGPLKTTSIEYGTKEEALTSRTANLSSYVTYEGLTKKLRDFYWGHSIDKVPIKGKVWYPAKGKNYPVMFIVHGNHSMTTDSYLGYSYLGEYLASFGYIVVSVDESFLNGYINNGLSGENDARAILLLENMREMEKDNMLKGNPLYEKMDFNNLTLAGHSRGGEAIAIAALYNTLSVLPENGNIHLNYKFNIKSLVAIAPCADQYRPSGRDVELKDINYLLVHGSNDQDVSYMMGEKQYHNITFTGKDDNFEAFLYIADANHGQFNSKWGRFDLSTPYNLMLNTKNLIPEKVQQNTLKITLKNFLDATVKKDSEARKFFTDYNAMRRELPENLYLNGYEDSSIQNICTYEEDTDLTTATMDKIKLYSLGASYWYETKLFYELNGPDRDDYALSYAWKDSLNSYYEMQFSEPYQNVRDFFQFDIMDDREYPKGEKEISPLDLTVKIMDTKGEKAYALLSDYAKVYPSLPVMTTKLQFLTDTPIYKHYFQTVRIPVEAFLANNKKLDTSSIKEISFYFDKLDTGNIKLDNIGFSN</sequence>